<dbReference type="Gene3D" id="3.20.20.70">
    <property type="entry name" value="Aldolase class I"/>
    <property type="match status" value="1"/>
</dbReference>
<accession>A0A2P7NT11</accession>
<gene>
    <name evidence="1" type="ORF">C7H79_12480</name>
</gene>
<dbReference type="OrthoDB" id="9803995at2"/>
<dbReference type="PANTHER" id="PTHR30304:SF0">
    <property type="entry name" value="D-TAGATOSE-1,6-BISPHOSPHATE ALDOLASE SUBUNIT GATY-RELATED"/>
    <property type="match status" value="1"/>
</dbReference>
<sequence length="412" mass="45625">MPLVDMRDMLHHAYQNNYAIGGFGLVSLDFLDAIIVAAEFCRSPVILNLSEPLFGQHDFRLILPAVERAAQMAKVPVAIHFDHAKQHESIVQAINLGCNSVMLDVSSEAFTVNTAQTGRAAQTAHACGVAIEGMLGFVGGTEGENALNHLGDVIYTSAEEAKVYVDRTKVDFLAVSIGTAHGRQNSRTKLDFKRLKRINDELGIPLVLHGGSGLIEDQYHKLILNGVAKINCYTELSDIAATTIRSNVQTRTKKGYIETMHDVRNNLLEQINLCMHRWGSAGRAAEVLIQCRAWQPVEQIIAYNVEKRYLQQIDALIEQGREKLCAIPGVRQVFNGWALSASGQYHLCLRIQFATTDASKTFQAHSEYIAFINQLSRISEPDKINITFAATSAGFNQRTEMIKISQVPQYLA</sequence>
<dbReference type="EMBL" id="PXXU01000042">
    <property type="protein sequence ID" value="PSJ16613.1"/>
    <property type="molecule type" value="Genomic_DNA"/>
</dbReference>
<dbReference type="GO" id="GO:0009025">
    <property type="term" value="F:tagatose-bisphosphate aldolase activity"/>
    <property type="evidence" value="ECO:0007669"/>
    <property type="project" value="TreeGrafter"/>
</dbReference>
<keyword evidence="2" id="KW-1185">Reference proteome</keyword>
<dbReference type="InterPro" id="IPR050246">
    <property type="entry name" value="Class_II_FBP_aldolase"/>
</dbReference>
<proteinExistence type="predicted"/>
<evidence type="ECO:0000313" key="2">
    <source>
        <dbReference type="Proteomes" id="UP000241912"/>
    </source>
</evidence>
<dbReference type="SUPFAM" id="SSF51569">
    <property type="entry name" value="Aldolase"/>
    <property type="match status" value="1"/>
</dbReference>
<dbReference type="PROSITE" id="PS00602">
    <property type="entry name" value="ALDOLASE_CLASS_II_1"/>
    <property type="match status" value="1"/>
</dbReference>
<dbReference type="GO" id="GO:0005975">
    <property type="term" value="P:carbohydrate metabolic process"/>
    <property type="evidence" value="ECO:0007669"/>
    <property type="project" value="InterPro"/>
</dbReference>
<dbReference type="RefSeq" id="WP_106707590.1">
    <property type="nucleotide sequence ID" value="NZ_PXXU01000042.1"/>
</dbReference>
<dbReference type="Pfam" id="PF01116">
    <property type="entry name" value="F_bP_aldolase"/>
    <property type="match status" value="1"/>
</dbReference>
<reference evidence="1 2" key="1">
    <citation type="submission" date="2018-03" db="EMBL/GenBank/DDBJ databases">
        <title>Draft genome of Nitrosomonas supralitoralis APG5.</title>
        <authorList>
            <person name="Urakawa H."/>
            <person name="Lopez J.V."/>
        </authorList>
    </citation>
    <scope>NUCLEOTIDE SEQUENCE [LARGE SCALE GENOMIC DNA]</scope>
    <source>
        <strain evidence="1 2">APG5</strain>
    </source>
</reference>
<organism evidence="1 2">
    <name type="scientific">Nitrosomonas supralitoralis</name>
    <dbReference type="NCBI Taxonomy" id="2116706"/>
    <lineage>
        <taxon>Bacteria</taxon>
        <taxon>Pseudomonadati</taxon>
        <taxon>Pseudomonadota</taxon>
        <taxon>Betaproteobacteria</taxon>
        <taxon>Nitrosomonadales</taxon>
        <taxon>Nitrosomonadaceae</taxon>
        <taxon>Nitrosomonas</taxon>
    </lineage>
</organism>
<dbReference type="Gene3D" id="3.30.70.100">
    <property type="match status" value="1"/>
</dbReference>
<dbReference type="InterPro" id="IPR000771">
    <property type="entry name" value="FBA_II"/>
</dbReference>
<name>A0A2P7NT11_9PROT</name>
<dbReference type="GO" id="GO:0008270">
    <property type="term" value="F:zinc ion binding"/>
    <property type="evidence" value="ECO:0007669"/>
    <property type="project" value="InterPro"/>
</dbReference>
<protein>
    <submittedName>
        <fullName evidence="1">Ketose-bisphosphate aldolase</fullName>
    </submittedName>
</protein>
<evidence type="ECO:0000313" key="1">
    <source>
        <dbReference type="EMBL" id="PSJ16613.1"/>
    </source>
</evidence>
<dbReference type="PANTHER" id="PTHR30304">
    <property type="entry name" value="D-TAGATOSE-1,6-BISPHOSPHATE ALDOLASE"/>
    <property type="match status" value="1"/>
</dbReference>
<dbReference type="GO" id="GO:0005829">
    <property type="term" value="C:cytosol"/>
    <property type="evidence" value="ECO:0007669"/>
    <property type="project" value="TreeGrafter"/>
</dbReference>
<dbReference type="AlphaFoldDB" id="A0A2P7NT11"/>
<comment type="caution">
    <text evidence="1">The sequence shown here is derived from an EMBL/GenBank/DDBJ whole genome shotgun (WGS) entry which is preliminary data.</text>
</comment>
<dbReference type="InterPro" id="IPR013785">
    <property type="entry name" value="Aldolase_TIM"/>
</dbReference>
<dbReference type="Proteomes" id="UP000241912">
    <property type="component" value="Unassembled WGS sequence"/>
</dbReference>